<sequence>MDYIPLLKLFYTNRENYNEIYMQRYNNENAVHLNFKIHDNQAFFIKLPEFIPKIIEIYKIDKEIAKLRWQLPQIAINHFFTKCLIDEIILTNDIEGVNSTRKEISSILSDLELQSKVKHKGERFYGLVQKYVLLKDDNEIMKFESCEDIRHLYNELVYNEIEEDDPDNLPDGKLFRKDSASVVTPTQKTIHTGVYPENNIINSMENALSILNDNSIELIFRVAVFHYLFGYIHPFYDGNGRTSRFISSYLLSKEFESIMAYRLSYSIKVNISDYYNAFKICNDTRNKGDLTPFIIMFIDIIYSSLLKLKESLEEKHSQLSYYFERFINLPDGTDDKYFPLYSLLLQASLFSNEGISTGELMKILKISRTTLLKRIENLKKYNLIIIKAISNTNNYWLNLDVVDKFNSIADEN</sequence>
<feature type="domain" description="Fido" evidence="1">
    <location>
        <begin position="144"/>
        <end position="296"/>
    </location>
</feature>
<dbReference type="Pfam" id="PF02661">
    <property type="entry name" value="Fic"/>
    <property type="match status" value="1"/>
</dbReference>
<organism evidence="2 3">
    <name type="scientific">Ruminococcus bromii</name>
    <dbReference type="NCBI Taxonomy" id="40518"/>
    <lineage>
        <taxon>Bacteria</taxon>
        <taxon>Bacillati</taxon>
        <taxon>Bacillota</taxon>
        <taxon>Clostridia</taxon>
        <taxon>Eubacteriales</taxon>
        <taxon>Oscillospiraceae</taxon>
        <taxon>Ruminococcus</taxon>
    </lineage>
</organism>
<dbReference type="Proteomes" id="UP001056693">
    <property type="component" value="Unassembled WGS sequence"/>
</dbReference>
<dbReference type="Gene3D" id="1.10.3290.10">
    <property type="entry name" value="Fido-like domain"/>
    <property type="match status" value="1"/>
</dbReference>
<dbReference type="InterPro" id="IPR003812">
    <property type="entry name" value="Fido"/>
</dbReference>
<keyword evidence="3" id="KW-1185">Reference proteome</keyword>
<proteinExistence type="predicted"/>
<dbReference type="SUPFAM" id="SSF140931">
    <property type="entry name" value="Fic-like"/>
    <property type="match status" value="1"/>
</dbReference>
<dbReference type="InterPro" id="IPR036390">
    <property type="entry name" value="WH_DNA-bd_sf"/>
</dbReference>
<dbReference type="EMBL" id="SNUZ01000007">
    <property type="protein sequence ID" value="MCL3787263.1"/>
    <property type="molecule type" value="Genomic_DNA"/>
</dbReference>
<protein>
    <submittedName>
        <fullName evidence="2">Fic family protein</fullName>
    </submittedName>
</protein>
<name>A0ABT0NHZ3_9FIRM</name>
<dbReference type="SUPFAM" id="SSF46785">
    <property type="entry name" value="Winged helix' DNA-binding domain"/>
    <property type="match status" value="1"/>
</dbReference>
<reference evidence="2 3" key="1">
    <citation type="submission" date="2019-03" db="EMBL/GenBank/DDBJ databases">
        <authorList>
            <person name="Molinero N."/>
            <person name="Sanchez B."/>
            <person name="Walker A."/>
            <person name="Duncan S."/>
            <person name="Delgado S."/>
            <person name="Margolles A."/>
        </authorList>
    </citation>
    <scope>NUCLEOTIDE SEQUENCE [LARGE SCALE GENOMIC DNA]</scope>
    <source>
        <strain evidence="2 3">IPLA60002</strain>
    </source>
</reference>
<dbReference type="PANTHER" id="PTHR13504:SF40">
    <property type="entry name" value="FIDO DOMAIN-CONTAINING PROTEIN"/>
    <property type="match status" value="1"/>
</dbReference>
<gene>
    <name evidence="2" type="ORF">E2N93_04390</name>
</gene>
<accession>A0ABT0NHZ3</accession>
<dbReference type="PROSITE" id="PS51459">
    <property type="entry name" value="FIDO"/>
    <property type="match status" value="1"/>
</dbReference>
<evidence type="ECO:0000313" key="2">
    <source>
        <dbReference type="EMBL" id="MCL3787263.1"/>
    </source>
</evidence>
<evidence type="ECO:0000313" key="3">
    <source>
        <dbReference type="Proteomes" id="UP001056693"/>
    </source>
</evidence>
<dbReference type="InterPro" id="IPR040198">
    <property type="entry name" value="Fido_containing"/>
</dbReference>
<dbReference type="PANTHER" id="PTHR13504">
    <property type="entry name" value="FIDO DOMAIN-CONTAINING PROTEIN DDB_G0283145"/>
    <property type="match status" value="1"/>
</dbReference>
<dbReference type="InterPro" id="IPR036597">
    <property type="entry name" value="Fido-like_dom_sf"/>
</dbReference>
<evidence type="ECO:0000259" key="1">
    <source>
        <dbReference type="PROSITE" id="PS51459"/>
    </source>
</evidence>
<comment type="caution">
    <text evidence="2">The sequence shown here is derived from an EMBL/GenBank/DDBJ whole genome shotgun (WGS) entry which is preliminary data.</text>
</comment>
<dbReference type="RefSeq" id="WP_249376247.1">
    <property type="nucleotide sequence ID" value="NZ_SNUZ01000007.1"/>
</dbReference>